<evidence type="ECO:0000313" key="3">
    <source>
        <dbReference type="Proteomes" id="UP000215335"/>
    </source>
</evidence>
<comment type="caution">
    <text evidence="2">The sequence shown here is derived from an EMBL/GenBank/DDBJ whole genome shotgun (WGS) entry which is preliminary data.</text>
</comment>
<accession>A0A232EFY8</accession>
<sequence>MLIYFWILNSGKTVIFYFLNYIFYGHFLIFEKHYKQFSYNAFERKLPTFARLVLGLDRFVQQITDAKRPYCT</sequence>
<dbReference type="AlphaFoldDB" id="A0A232EFY8"/>
<keyword evidence="1" id="KW-0472">Membrane</keyword>
<reference evidence="2 3" key="1">
    <citation type="journal article" date="2017" name="Curr. Biol.">
        <title>The Evolution of Venom by Co-option of Single-Copy Genes.</title>
        <authorList>
            <person name="Martinson E.O."/>
            <person name="Mrinalini"/>
            <person name="Kelkar Y.D."/>
            <person name="Chang C.H."/>
            <person name="Werren J.H."/>
        </authorList>
    </citation>
    <scope>NUCLEOTIDE SEQUENCE [LARGE SCALE GENOMIC DNA]</scope>
    <source>
        <strain evidence="2 3">Alberta</strain>
        <tissue evidence="2">Whole body</tissue>
    </source>
</reference>
<organism evidence="2 3">
    <name type="scientific">Trichomalopsis sarcophagae</name>
    <dbReference type="NCBI Taxonomy" id="543379"/>
    <lineage>
        <taxon>Eukaryota</taxon>
        <taxon>Metazoa</taxon>
        <taxon>Ecdysozoa</taxon>
        <taxon>Arthropoda</taxon>
        <taxon>Hexapoda</taxon>
        <taxon>Insecta</taxon>
        <taxon>Pterygota</taxon>
        <taxon>Neoptera</taxon>
        <taxon>Endopterygota</taxon>
        <taxon>Hymenoptera</taxon>
        <taxon>Apocrita</taxon>
        <taxon>Proctotrupomorpha</taxon>
        <taxon>Chalcidoidea</taxon>
        <taxon>Pteromalidae</taxon>
        <taxon>Pteromalinae</taxon>
        <taxon>Trichomalopsis</taxon>
    </lineage>
</organism>
<gene>
    <name evidence="2" type="ORF">TSAR_013401</name>
</gene>
<evidence type="ECO:0000313" key="2">
    <source>
        <dbReference type="EMBL" id="OXU17275.1"/>
    </source>
</evidence>
<proteinExistence type="predicted"/>
<keyword evidence="1" id="KW-0812">Transmembrane</keyword>
<keyword evidence="1" id="KW-1133">Transmembrane helix</keyword>
<evidence type="ECO:0000256" key="1">
    <source>
        <dbReference type="SAM" id="Phobius"/>
    </source>
</evidence>
<dbReference type="Proteomes" id="UP000215335">
    <property type="component" value="Unassembled WGS sequence"/>
</dbReference>
<protein>
    <submittedName>
        <fullName evidence="2">Uncharacterized protein</fullName>
    </submittedName>
</protein>
<name>A0A232EFY8_9HYME</name>
<keyword evidence="3" id="KW-1185">Reference proteome</keyword>
<dbReference type="EMBL" id="NNAY01004894">
    <property type="protein sequence ID" value="OXU17275.1"/>
    <property type="molecule type" value="Genomic_DNA"/>
</dbReference>
<feature type="transmembrane region" description="Helical" evidence="1">
    <location>
        <begin position="14"/>
        <end position="30"/>
    </location>
</feature>